<dbReference type="Pfam" id="PF10116">
    <property type="entry name" value="Host_attach"/>
    <property type="match status" value="1"/>
</dbReference>
<dbReference type="RefSeq" id="WP_345335683.1">
    <property type="nucleotide sequence ID" value="NZ_BAABJZ010000082.1"/>
</dbReference>
<evidence type="ECO:0000313" key="2">
    <source>
        <dbReference type="EMBL" id="GAA4890298.1"/>
    </source>
</evidence>
<comment type="caution">
    <text evidence="2">The sequence shown here is derived from an EMBL/GenBank/DDBJ whole genome shotgun (WGS) entry which is preliminary data.</text>
</comment>
<feature type="region of interest" description="Disordered" evidence="1">
    <location>
        <begin position="46"/>
        <end position="66"/>
    </location>
</feature>
<dbReference type="Proteomes" id="UP001499988">
    <property type="component" value="Unassembled WGS sequence"/>
</dbReference>
<name>A0ABP9EZ21_9GAMM</name>
<sequence length="139" mass="15387">MPNTWIVVADSSHARFFTNEQASGPIVEHYALTNPTGRAHRGDLISDRQGRNRNGDMGHEAQAQREGISRFANDVCKTLEQARSEGELGKLYVVAPPQFLGELRKHQAAPLQQHVAQELAKNLAAQNAEVIRQALPTRL</sequence>
<dbReference type="EMBL" id="BAABJZ010000082">
    <property type="protein sequence ID" value="GAA4890298.1"/>
    <property type="molecule type" value="Genomic_DNA"/>
</dbReference>
<keyword evidence="3" id="KW-1185">Reference proteome</keyword>
<dbReference type="InterPro" id="IPR019291">
    <property type="entry name" value="Host_attachment_protein"/>
</dbReference>
<proteinExistence type="predicted"/>
<feature type="compositionally biased region" description="Basic and acidic residues" evidence="1">
    <location>
        <begin position="46"/>
        <end position="63"/>
    </location>
</feature>
<accession>A0ABP9EZ21</accession>
<protein>
    <submittedName>
        <fullName evidence="2">Host attachment family protein</fullName>
    </submittedName>
</protein>
<gene>
    <name evidence="2" type="ORF">GCM10023333_24420</name>
</gene>
<organism evidence="2 3">
    <name type="scientific">Ferrimonas pelagia</name>
    <dbReference type="NCBI Taxonomy" id="1177826"/>
    <lineage>
        <taxon>Bacteria</taxon>
        <taxon>Pseudomonadati</taxon>
        <taxon>Pseudomonadota</taxon>
        <taxon>Gammaproteobacteria</taxon>
        <taxon>Alteromonadales</taxon>
        <taxon>Ferrimonadaceae</taxon>
        <taxon>Ferrimonas</taxon>
    </lineage>
</organism>
<evidence type="ECO:0000256" key="1">
    <source>
        <dbReference type="SAM" id="MobiDB-lite"/>
    </source>
</evidence>
<evidence type="ECO:0000313" key="3">
    <source>
        <dbReference type="Proteomes" id="UP001499988"/>
    </source>
</evidence>
<reference evidence="3" key="1">
    <citation type="journal article" date="2019" name="Int. J. Syst. Evol. Microbiol.">
        <title>The Global Catalogue of Microorganisms (GCM) 10K type strain sequencing project: providing services to taxonomists for standard genome sequencing and annotation.</title>
        <authorList>
            <consortium name="The Broad Institute Genomics Platform"/>
            <consortium name="The Broad Institute Genome Sequencing Center for Infectious Disease"/>
            <person name="Wu L."/>
            <person name="Ma J."/>
        </authorList>
    </citation>
    <scope>NUCLEOTIDE SEQUENCE [LARGE SCALE GENOMIC DNA]</scope>
    <source>
        <strain evidence="3">JCM 18401</strain>
    </source>
</reference>